<evidence type="ECO:0000313" key="1">
    <source>
        <dbReference type="EMBL" id="OWZ19202.1"/>
    </source>
</evidence>
<keyword evidence="2" id="KW-1185">Reference proteome</keyword>
<gene>
    <name evidence="1" type="ORF">PHMEG_0006589</name>
</gene>
<comment type="caution">
    <text evidence="1">The sequence shown here is derived from an EMBL/GenBank/DDBJ whole genome shotgun (WGS) entry which is preliminary data.</text>
</comment>
<proteinExistence type="predicted"/>
<sequence length="83" mass="10095">MEEAHAHVITVYHCVYAHIHLGYSRRHLAHVINKTEHTINNWLRTYNKNGVFQRVQSTRERKYTEVQRAWLLSYYQQHPLSHQ</sequence>
<evidence type="ECO:0000313" key="2">
    <source>
        <dbReference type="Proteomes" id="UP000198211"/>
    </source>
</evidence>
<evidence type="ECO:0008006" key="3">
    <source>
        <dbReference type="Google" id="ProtNLM"/>
    </source>
</evidence>
<protein>
    <recommendedName>
        <fullName evidence="3">Helix-turn-helix domain-containing protein</fullName>
    </recommendedName>
</protein>
<dbReference type="OrthoDB" id="125097at2759"/>
<organism evidence="1 2">
    <name type="scientific">Phytophthora megakarya</name>
    <dbReference type="NCBI Taxonomy" id="4795"/>
    <lineage>
        <taxon>Eukaryota</taxon>
        <taxon>Sar</taxon>
        <taxon>Stramenopiles</taxon>
        <taxon>Oomycota</taxon>
        <taxon>Peronosporomycetes</taxon>
        <taxon>Peronosporales</taxon>
        <taxon>Peronosporaceae</taxon>
        <taxon>Phytophthora</taxon>
    </lineage>
</organism>
<dbReference type="Proteomes" id="UP000198211">
    <property type="component" value="Unassembled WGS sequence"/>
</dbReference>
<reference evidence="2" key="1">
    <citation type="submission" date="2017-03" db="EMBL/GenBank/DDBJ databases">
        <title>Phytopthora megakarya and P. palmivora, two closely related causual agents of cacao black pod achieved similar genome size and gene model numbers by different mechanisms.</title>
        <authorList>
            <person name="Ali S."/>
            <person name="Shao J."/>
            <person name="Larry D.J."/>
            <person name="Kronmiller B."/>
            <person name="Shen D."/>
            <person name="Strem M.D."/>
            <person name="Melnick R.L."/>
            <person name="Guiltinan M.J."/>
            <person name="Tyler B.M."/>
            <person name="Meinhardt L.W."/>
            <person name="Bailey B.A."/>
        </authorList>
    </citation>
    <scope>NUCLEOTIDE SEQUENCE [LARGE SCALE GENOMIC DNA]</scope>
    <source>
        <strain evidence="2">zdho120</strain>
    </source>
</reference>
<accession>A0A225WNN5</accession>
<dbReference type="EMBL" id="NBNE01000474">
    <property type="protein sequence ID" value="OWZ19202.1"/>
    <property type="molecule type" value="Genomic_DNA"/>
</dbReference>
<name>A0A225WNN5_9STRA</name>
<dbReference type="STRING" id="4795.A0A225WNN5"/>
<dbReference type="AlphaFoldDB" id="A0A225WNN5"/>